<evidence type="ECO:0000256" key="5">
    <source>
        <dbReference type="PROSITE-ProRule" id="PRU10141"/>
    </source>
</evidence>
<dbReference type="SMART" id="SM00220">
    <property type="entry name" value="S_TKc"/>
    <property type="match status" value="1"/>
</dbReference>
<dbReference type="SUPFAM" id="SSF56112">
    <property type="entry name" value="Protein kinase-like (PK-like)"/>
    <property type="match status" value="1"/>
</dbReference>
<dbReference type="GO" id="GO:0004674">
    <property type="term" value="F:protein serine/threonine kinase activity"/>
    <property type="evidence" value="ECO:0007669"/>
    <property type="project" value="UniProtKB-EC"/>
</dbReference>
<dbReference type="Gene3D" id="1.10.510.10">
    <property type="entry name" value="Transferase(Phosphotransferase) domain 1"/>
    <property type="match status" value="1"/>
</dbReference>
<reference evidence="8 9" key="1">
    <citation type="submission" date="2019-02" db="EMBL/GenBank/DDBJ databases">
        <title>Deep-cultivation of Planctomycetes and their phenomic and genomic characterization uncovers novel biology.</title>
        <authorList>
            <person name="Wiegand S."/>
            <person name="Jogler M."/>
            <person name="Boedeker C."/>
            <person name="Pinto D."/>
            <person name="Vollmers J."/>
            <person name="Rivas-Marin E."/>
            <person name="Kohn T."/>
            <person name="Peeters S.H."/>
            <person name="Heuer A."/>
            <person name="Rast P."/>
            <person name="Oberbeckmann S."/>
            <person name="Bunk B."/>
            <person name="Jeske O."/>
            <person name="Meyerdierks A."/>
            <person name="Storesund J.E."/>
            <person name="Kallscheuer N."/>
            <person name="Luecker S."/>
            <person name="Lage O.M."/>
            <person name="Pohl T."/>
            <person name="Merkel B.J."/>
            <person name="Hornburger P."/>
            <person name="Mueller R.-W."/>
            <person name="Bruemmer F."/>
            <person name="Labrenz M."/>
            <person name="Spormann A.M."/>
            <person name="Op den Camp H."/>
            <person name="Overmann J."/>
            <person name="Amann R."/>
            <person name="Jetten M.S.M."/>
            <person name="Mascher T."/>
            <person name="Medema M.H."/>
            <person name="Devos D.P."/>
            <person name="Kaster A.-K."/>
            <person name="Ovreas L."/>
            <person name="Rohde M."/>
            <person name="Galperin M.Y."/>
            <person name="Jogler C."/>
        </authorList>
    </citation>
    <scope>NUCLEOTIDE SEQUENCE [LARGE SCALE GENOMIC DNA]</scope>
    <source>
        <strain evidence="8 9">Mal33</strain>
    </source>
</reference>
<feature type="domain" description="Protein kinase" evidence="7">
    <location>
        <begin position="107"/>
        <end position="379"/>
    </location>
</feature>
<dbReference type="CDD" id="cd14014">
    <property type="entry name" value="STKc_PknB_like"/>
    <property type="match status" value="1"/>
</dbReference>
<keyword evidence="9" id="KW-1185">Reference proteome</keyword>
<keyword evidence="1 8" id="KW-0808">Transferase</keyword>
<dbReference type="AlphaFoldDB" id="A0A518IX13"/>
<evidence type="ECO:0000313" key="9">
    <source>
        <dbReference type="Proteomes" id="UP000316770"/>
    </source>
</evidence>
<keyword evidence="2 5" id="KW-0547">Nucleotide-binding</keyword>
<dbReference type="InterPro" id="IPR000719">
    <property type="entry name" value="Prot_kinase_dom"/>
</dbReference>
<evidence type="ECO:0000259" key="7">
    <source>
        <dbReference type="PROSITE" id="PS50011"/>
    </source>
</evidence>
<evidence type="ECO:0000256" key="4">
    <source>
        <dbReference type="ARBA" id="ARBA00022840"/>
    </source>
</evidence>
<keyword evidence="3 8" id="KW-0418">Kinase</keyword>
<feature type="binding site" evidence="5">
    <location>
        <position position="136"/>
    </location>
    <ligand>
        <name>ATP</name>
        <dbReference type="ChEBI" id="CHEBI:30616"/>
    </ligand>
</feature>
<dbReference type="Gene3D" id="3.30.200.20">
    <property type="entry name" value="Phosphorylase Kinase, domain 1"/>
    <property type="match status" value="1"/>
</dbReference>
<dbReference type="Proteomes" id="UP000316770">
    <property type="component" value="Chromosome"/>
</dbReference>
<dbReference type="GO" id="GO:0005524">
    <property type="term" value="F:ATP binding"/>
    <property type="evidence" value="ECO:0007669"/>
    <property type="project" value="UniProtKB-UniRule"/>
</dbReference>
<evidence type="ECO:0000256" key="2">
    <source>
        <dbReference type="ARBA" id="ARBA00022741"/>
    </source>
</evidence>
<dbReference type="PROSITE" id="PS00108">
    <property type="entry name" value="PROTEIN_KINASE_ST"/>
    <property type="match status" value="1"/>
</dbReference>
<feature type="region of interest" description="Disordered" evidence="6">
    <location>
        <begin position="533"/>
        <end position="571"/>
    </location>
</feature>
<dbReference type="PROSITE" id="PS00107">
    <property type="entry name" value="PROTEIN_KINASE_ATP"/>
    <property type="match status" value="1"/>
</dbReference>
<dbReference type="InterPro" id="IPR011009">
    <property type="entry name" value="Kinase-like_dom_sf"/>
</dbReference>
<sequence length="836" mass="91606">MVLSENQCSDAGLECLIKGHESSREYLAALQHVETCPACQTRLEQTAAGAGLWQEVREVLADSDDCADMVQVGMPWDRSPIAWNESMLKTLLSPPSHPEMLGRIGRYDVERLIGSGGMGVVFKAYDTELNRPVAVKLLAPYLAENGSARKRFARESRAAAAVVDEHVVAIHNVESGDTPRQPPFLVMKYIAGGSLQQRLDRDGPLDVCEILRIGMQTAKGLAAAHAQGLIHRDVKPSNILLDEGVDRALLTDFGLARAEDDACLTRSGFHPGTPHYMSPEQVRGEAIDGRSDLFSLGCVLYALCTGHPPFRAETSYAVLRRITDDTARPIGELNSNIPEWLDQFVLKLLSKSREDRFDSAAEVAGLLEDCLAHVQHPTTTPLPEIVAQFSRRRPSTHNCGKGRIPPSKLAFIGFAAFSLIFAGVLIVLEMNKGTLTIESNADDVPIRVMRGDKIVDSLTVSRSGTSTRIAAGEYVVQLDGDFPMIQIDRESVSLKRGVAETVKIHRTETSENLPGVAFDDYDSIGDVSAQRDRATDGVSQQFYPSPGNDMSRADEARESVAGADSSIAPERPKFATPEILMQHFADCQLRGDSVGCIDCYSDEVINGLAASYLMTAMMLRGDIFPGEPEGKLLMRDPKQQQSMDELLTMLQAATIDNPPAIASAALSQAAASYYSDNDPVKRDALTNDQVTLIATSPTMLKNPRQFVKDFARWSETNEDEQSKTPPKKRRYRIEYAGDSVWSVNIEDNTRMGLKRFGDTWLLHEPWGNASEAGESPDESGNVAGDDSSIQPSPIIDAKVDWELPIDLAPSAILMQVNDLSDRIESMEPTFSHQTDE</sequence>
<dbReference type="InterPro" id="IPR008271">
    <property type="entry name" value="Ser/Thr_kinase_AS"/>
</dbReference>
<proteinExistence type="predicted"/>
<name>A0A518IX13_9BACT</name>
<feature type="region of interest" description="Disordered" evidence="6">
    <location>
        <begin position="767"/>
        <end position="795"/>
    </location>
</feature>
<evidence type="ECO:0000256" key="3">
    <source>
        <dbReference type="ARBA" id="ARBA00022777"/>
    </source>
</evidence>
<dbReference type="RefSeq" id="WP_145287217.1">
    <property type="nucleotide sequence ID" value="NZ_CP036318.1"/>
</dbReference>
<organism evidence="8 9">
    <name type="scientific">Rosistilla oblonga</name>
    <dbReference type="NCBI Taxonomy" id="2527990"/>
    <lineage>
        <taxon>Bacteria</taxon>
        <taxon>Pseudomonadati</taxon>
        <taxon>Planctomycetota</taxon>
        <taxon>Planctomycetia</taxon>
        <taxon>Pirellulales</taxon>
        <taxon>Pirellulaceae</taxon>
        <taxon>Rosistilla</taxon>
    </lineage>
</organism>
<protein>
    <submittedName>
        <fullName evidence="8">Serine/threonine-protein kinase PknB</fullName>
        <ecNumber evidence="8">2.7.11.1</ecNumber>
    </submittedName>
</protein>
<gene>
    <name evidence="8" type="primary">pknB_18</name>
    <name evidence="8" type="ORF">Mal33_36430</name>
</gene>
<keyword evidence="4 5" id="KW-0067">ATP-binding</keyword>
<dbReference type="Pfam" id="PF00069">
    <property type="entry name" value="Pkinase"/>
    <property type="match status" value="1"/>
</dbReference>
<dbReference type="EC" id="2.7.11.1" evidence="8"/>
<evidence type="ECO:0000256" key="6">
    <source>
        <dbReference type="SAM" id="MobiDB-lite"/>
    </source>
</evidence>
<evidence type="ECO:0000256" key="1">
    <source>
        <dbReference type="ARBA" id="ARBA00022679"/>
    </source>
</evidence>
<evidence type="ECO:0000313" key="8">
    <source>
        <dbReference type="EMBL" id="QDV57630.1"/>
    </source>
</evidence>
<accession>A0A518IX13</accession>
<dbReference type="PANTHER" id="PTHR43289:SF6">
    <property type="entry name" value="SERINE_THREONINE-PROTEIN KINASE NEKL-3"/>
    <property type="match status" value="1"/>
</dbReference>
<dbReference type="PROSITE" id="PS50011">
    <property type="entry name" value="PROTEIN_KINASE_DOM"/>
    <property type="match status" value="1"/>
</dbReference>
<dbReference type="InterPro" id="IPR017441">
    <property type="entry name" value="Protein_kinase_ATP_BS"/>
</dbReference>
<dbReference type="PANTHER" id="PTHR43289">
    <property type="entry name" value="MITOGEN-ACTIVATED PROTEIN KINASE KINASE KINASE 20-RELATED"/>
    <property type="match status" value="1"/>
</dbReference>
<dbReference type="EMBL" id="CP036318">
    <property type="protein sequence ID" value="QDV57630.1"/>
    <property type="molecule type" value="Genomic_DNA"/>
</dbReference>